<proteinExistence type="predicted"/>
<keyword evidence="1" id="KW-0732">Signal</keyword>
<evidence type="ECO:0000313" key="3">
    <source>
        <dbReference type="Proteomes" id="UP001055125"/>
    </source>
</evidence>
<dbReference type="PANTHER" id="PTHR39332">
    <property type="entry name" value="BLL4707 PROTEIN"/>
    <property type="match status" value="1"/>
</dbReference>
<organism evidence="2 3">
    <name type="scientific">Methylobacterium iners</name>
    <dbReference type="NCBI Taxonomy" id="418707"/>
    <lineage>
        <taxon>Bacteria</taxon>
        <taxon>Pseudomonadati</taxon>
        <taxon>Pseudomonadota</taxon>
        <taxon>Alphaproteobacteria</taxon>
        <taxon>Hyphomicrobiales</taxon>
        <taxon>Methylobacteriaceae</taxon>
        <taxon>Methylobacterium</taxon>
    </lineage>
</organism>
<accession>A0ABQ4S4I2</accession>
<dbReference type="Proteomes" id="UP001055125">
    <property type="component" value="Unassembled WGS sequence"/>
</dbReference>
<dbReference type="EMBL" id="BPQP01000089">
    <property type="protein sequence ID" value="GJD97399.1"/>
    <property type="molecule type" value="Genomic_DNA"/>
</dbReference>
<dbReference type="SUPFAM" id="SSF55961">
    <property type="entry name" value="Bet v1-like"/>
    <property type="match status" value="1"/>
</dbReference>
<keyword evidence="3" id="KW-1185">Reference proteome</keyword>
<dbReference type="InterPro" id="IPR019587">
    <property type="entry name" value="Polyketide_cyclase/dehydratase"/>
</dbReference>
<evidence type="ECO:0000256" key="1">
    <source>
        <dbReference type="SAM" id="SignalP"/>
    </source>
</evidence>
<name>A0ABQ4S4I2_9HYPH</name>
<dbReference type="Pfam" id="PF10604">
    <property type="entry name" value="Polyketide_cyc2"/>
    <property type="match status" value="1"/>
</dbReference>
<sequence>MKMIALATMAAFAVVASSAQAHGPTRQKVSETIEINAPADKVWAAVGNFQDAAWIPVVEKTEGKGGNEAKATRLLTLKGGATVEEELVKHDADKKSLAYRITKVDVKTLPVNDYSSTIEVAGDGAKSKVTWRGAFYRGYMNNDPPADLNDEASKKAVLGLYKAGLENLKAKVEKGS</sequence>
<dbReference type="Gene3D" id="3.30.530.20">
    <property type="match status" value="1"/>
</dbReference>
<reference evidence="2" key="1">
    <citation type="journal article" date="2021" name="Front. Microbiol.">
        <title>Comprehensive Comparative Genomics and Phenotyping of Methylobacterium Species.</title>
        <authorList>
            <person name="Alessa O."/>
            <person name="Ogura Y."/>
            <person name="Fujitani Y."/>
            <person name="Takami H."/>
            <person name="Hayashi T."/>
            <person name="Sahin N."/>
            <person name="Tani A."/>
        </authorList>
    </citation>
    <scope>NUCLEOTIDE SEQUENCE</scope>
    <source>
        <strain evidence="2">DSM 19015</strain>
    </source>
</reference>
<dbReference type="CDD" id="cd07821">
    <property type="entry name" value="PYR_PYL_RCAR_like"/>
    <property type="match status" value="1"/>
</dbReference>
<evidence type="ECO:0000313" key="2">
    <source>
        <dbReference type="EMBL" id="GJD97399.1"/>
    </source>
</evidence>
<feature type="signal peptide" evidence="1">
    <location>
        <begin position="1"/>
        <end position="21"/>
    </location>
</feature>
<protein>
    <submittedName>
        <fullName evidence="2">Uncharacterized protein</fullName>
    </submittedName>
</protein>
<dbReference type="InterPro" id="IPR023393">
    <property type="entry name" value="START-like_dom_sf"/>
</dbReference>
<dbReference type="PANTHER" id="PTHR39332:SF7">
    <property type="entry name" value="SRPBCC FAMILY PROTEIN"/>
    <property type="match status" value="1"/>
</dbReference>
<gene>
    <name evidence="2" type="ORF">OCOJLMKI_4629</name>
</gene>
<feature type="chain" id="PRO_5045237860" evidence="1">
    <location>
        <begin position="22"/>
        <end position="176"/>
    </location>
</feature>
<comment type="caution">
    <text evidence="2">The sequence shown here is derived from an EMBL/GenBank/DDBJ whole genome shotgun (WGS) entry which is preliminary data.</text>
</comment>
<dbReference type="RefSeq" id="WP_238246466.1">
    <property type="nucleotide sequence ID" value="NZ_BPQP01000089.1"/>
</dbReference>
<reference evidence="2" key="2">
    <citation type="submission" date="2021-08" db="EMBL/GenBank/DDBJ databases">
        <authorList>
            <person name="Tani A."/>
            <person name="Ola A."/>
            <person name="Ogura Y."/>
            <person name="Katsura K."/>
            <person name="Hayashi T."/>
        </authorList>
    </citation>
    <scope>NUCLEOTIDE SEQUENCE</scope>
    <source>
        <strain evidence="2">DSM 19015</strain>
    </source>
</reference>